<dbReference type="SUPFAM" id="SSF50044">
    <property type="entry name" value="SH3-domain"/>
    <property type="match status" value="1"/>
</dbReference>
<name>A0A6G0WJG2_9STRA</name>
<comment type="caution">
    <text evidence="10">The sequence shown here is derived from an EMBL/GenBank/DDBJ whole genome shotgun (WGS) entry which is preliminary data.</text>
</comment>
<dbReference type="InterPro" id="IPR036028">
    <property type="entry name" value="SH3-like_dom_sf"/>
</dbReference>
<dbReference type="PROSITE" id="PS50023">
    <property type="entry name" value="LIM_DOMAIN_2"/>
    <property type="match status" value="2"/>
</dbReference>
<evidence type="ECO:0000256" key="6">
    <source>
        <dbReference type="PROSITE-ProRule" id="PRU00125"/>
    </source>
</evidence>
<dbReference type="InterPro" id="IPR001452">
    <property type="entry name" value="SH3_domain"/>
</dbReference>
<keyword evidence="3" id="KW-0677">Repeat</keyword>
<dbReference type="Proteomes" id="UP000481153">
    <property type="component" value="Unassembled WGS sequence"/>
</dbReference>
<dbReference type="InterPro" id="IPR001781">
    <property type="entry name" value="Znf_LIM"/>
</dbReference>
<evidence type="ECO:0000313" key="11">
    <source>
        <dbReference type="Proteomes" id="UP000481153"/>
    </source>
</evidence>
<dbReference type="PROSITE" id="PS50002">
    <property type="entry name" value="SH3"/>
    <property type="match status" value="1"/>
</dbReference>
<dbReference type="PANTHER" id="PTHR24205">
    <property type="entry name" value="FOUR AND A HALF LIM DOMAINS PROTEIN"/>
    <property type="match status" value="1"/>
</dbReference>
<dbReference type="SMART" id="SM00132">
    <property type="entry name" value="LIM"/>
    <property type="match status" value="3"/>
</dbReference>
<protein>
    <recommendedName>
        <fullName evidence="12">LIM zinc-binding domain-containing protein</fullName>
    </recommendedName>
</protein>
<dbReference type="Gene3D" id="2.10.110.10">
    <property type="entry name" value="Cysteine Rich Protein"/>
    <property type="match status" value="3"/>
</dbReference>
<dbReference type="Gene3D" id="2.30.30.40">
    <property type="entry name" value="SH3 Domains"/>
    <property type="match status" value="1"/>
</dbReference>
<keyword evidence="11" id="KW-1185">Reference proteome</keyword>
<dbReference type="VEuPathDB" id="FungiDB:AeMF1_020661"/>
<evidence type="ECO:0000313" key="10">
    <source>
        <dbReference type="EMBL" id="KAF0727380.1"/>
    </source>
</evidence>
<evidence type="ECO:0000256" key="7">
    <source>
        <dbReference type="PROSITE-ProRule" id="PRU00192"/>
    </source>
</evidence>
<keyword evidence="5 6" id="KW-0440">LIM domain</keyword>
<dbReference type="Pfam" id="PF00018">
    <property type="entry name" value="SH3_1"/>
    <property type="match status" value="1"/>
</dbReference>
<evidence type="ECO:0008006" key="12">
    <source>
        <dbReference type="Google" id="ProtNLM"/>
    </source>
</evidence>
<feature type="domain" description="SH3" evidence="8">
    <location>
        <begin position="424"/>
        <end position="480"/>
    </location>
</feature>
<keyword evidence="4 6" id="KW-0862">Zinc</keyword>
<keyword evidence="2 6" id="KW-0479">Metal-binding</keyword>
<reference evidence="10 11" key="1">
    <citation type="submission" date="2019-07" db="EMBL/GenBank/DDBJ databases">
        <title>Genomics analysis of Aphanomyces spp. identifies a new class of oomycete effector associated with host adaptation.</title>
        <authorList>
            <person name="Gaulin E."/>
        </authorList>
    </citation>
    <scope>NUCLEOTIDE SEQUENCE [LARGE SCALE GENOMIC DNA]</scope>
    <source>
        <strain evidence="10 11">ATCC 201684</strain>
    </source>
</reference>
<feature type="domain" description="LIM zinc-binding" evidence="9">
    <location>
        <begin position="363"/>
        <end position="422"/>
    </location>
</feature>
<dbReference type="PROSITE" id="PS00478">
    <property type="entry name" value="LIM_DOMAIN_1"/>
    <property type="match status" value="2"/>
</dbReference>
<proteinExistence type="predicted"/>
<sequence length="480" mass="51930">MPSAAYCPRCGDLLKDVDVCAKCQLHAVPSIVNSVALEVNTGGETTSLSPTAAATASTTANPLSPGASVRKLVKCGICTAPIVGANQTQRGAQVFHNTCLHCKHCRAPIQAEDSLTIQYKMAYHESCAAQCRLCDACHQIIVGRAGVERDNVWFHKKCLPSSQQPTVAVKEEAVAIHGIFQDQNVALDKQATAQQHEEDPVSIQAIALEPTIPQVNAVQAVAETTETSQVNLDEADHKVDELVQNSPDEPLEVKMPRQEECITADETQEIQDTGSCAPVHPLPPEPEAAVSPTKACQNCSSCHHEILSDDNDAIVVAESFFHAQCFVCSTCTLPIADEFVETDRGKGGVLYDHPKCYLDAFGTRCGGCQDFVMGDAIQGGQDSVWHPQCFRCHDCATVLFDVFLQVEDAVVCQSCLFARVMQSTVAEEARALHAFQATDDSQLSIARDDALTVWKIPLDMEWCIARDGSNRVGFVPVGYM</sequence>
<evidence type="ECO:0000256" key="5">
    <source>
        <dbReference type="ARBA" id="ARBA00023038"/>
    </source>
</evidence>
<feature type="domain" description="LIM zinc-binding" evidence="9">
    <location>
        <begin position="297"/>
        <end position="359"/>
    </location>
</feature>
<organism evidence="10 11">
    <name type="scientific">Aphanomyces euteiches</name>
    <dbReference type="NCBI Taxonomy" id="100861"/>
    <lineage>
        <taxon>Eukaryota</taxon>
        <taxon>Sar</taxon>
        <taxon>Stramenopiles</taxon>
        <taxon>Oomycota</taxon>
        <taxon>Saprolegniomycetes</taxon>
        <taxon>Saprolegniales</taxon>
        <taxon>Verrucalvaceae</taxon>
        <taxon>Aphanomyces</taxon>
    </lineage>
</organism>
<dbReference type="AlphaFoldDB" id="A0A6G0WJG2"/>
<evidence type="ECO:0000256" key="1">
    <source>
        <dbReference type="ARBA" id="ARBA00022443"/>
    </source>
</evidence>
<dbReference type="EMBL" id="VJMJ01000198">
    <property type="protein sequence ID" value="KAF0727380.1"/>
    <property type="molecule type" value="Genomic_DNA"/>
</dbReference>
<dbReference type="PANTHER" id="PTHR24205:SF16">
    <property type="entry name" value="GH01042P-RELATED"/>
    <property type="match status" value="1"/>
</dbReference>
<gene>
    <name evidence="10" type="ORF">Ae201684_014638</name>
</gene>
<keyword evidence="1 7" id="KW-0728">SH3 domain</keyword>
<dbReference type="Pfam" id="PF00412">
    <property type="entry name" value="LIM"/>
    <property type="match status" value="2"/>
</dbReference>
<evidence type="ECO:0000256" key="3">
    <source>
        <dbReference type="ARBA" id="ARBA00022737"/>
    </source>
</evidence>
<dbReference type="SUPFAM" id="SSF48695">
    <property type="entry name" value="Multiheme cytochromes"/>
    <property type="match status" value="1"/>
</dbReference>
<dbReference type="InterPro" id="IPR036280">
    <property type="entry name" value="Multihaem_cyt_sf"/>
</dbReference>
<dbReference type="GO" id="GO:0046872">
    <property type="term" value="F:metal ion binding"/>
    <property type="evidence" value="ECO:0007669"/>
    <property type="project" value="UniProtKB-KW"/>
</dbReference>
<accession>A0A6G0WJG2</accession>
<evidence type="ECO:0000256" key="4">
    <source>
        <dbReference type="ARBA" id="ARBA00022833"/>
    </source>
</evidence>
<evidence type="ECO:0000259" key="8">
    <source>
        <dbReference type="PROSITE" id="PS50002"/>
    </source>
</evidence>
<evidence type="ECO:0000259" key="9">
    <source>
        <dbReference type="PROSITE" id="PS50023"/>
    </source>
</evidence>
<evidence type="ECO:0000256" key="2">
    <source>
        <dbReference type="ARBA" id="ARBA00022723"/>
    </source>
</evidence>